<evidence type="ECO:0000313" key="3">
    <source>
        <dbReference type="Proteomes" id="UP000070544"/>
    </source>
</evidence>
<accession>A0A139AES6</accession>
<gene>
    <name evidence="2" type="ORF">M427DRAFT_32527</name>
</gene>
<evidence type="ECO:0000313" key="2">
    <source>
        <dbReference type="EMBL" id="KXS15322.1"/>
    </source>
</evidence>
<protein>
    <submittedName>
        <fullName evidence="2">Uncharacterized protein</fullName>
    </submittedName>
</protein>
<dbReference type="AlphaFoldDB" id="A0A139AES6"/>
<feature type="compositionally biased region" description="Basic and acidic residues" evidence="1">
    <location>
        <begin position="66"/>
        <end position="75"/>
    </location>
</feature>
<name>A0A139AES6_GONPJ</name>
<keyword evidence="3" id="KW-1185">Reference proteome</keyword>
<organism evidence="2 3">
    <name type="scientific">Gonapodya prolifera (strain JEL478)</name>
    <name type="common">Monoblepharis prolifera</name>
    <dbReference type="NCBI Taxonomy" id="1344416"/>
    <lineage>
        <taxon>Eukaryota</taxon>
        <taxon>Fungi</taxon>
        <taxon>Fungi incertae sedis</taxon>
        <taxon>Chytridiomycota</taxon>
        <taxon>Chytridiomycota incertae sedis</taxon>
        <taxon>Monoblepharidomycetes</taxon>
        <taxon>Monoblepharidales</taxon>
        <taxon>Gonapodyaceae</taxon>
        <taxon>Gonapodya</taxon>
    </lineage>
</organism>
<evidence type="ECO:0000256" key="1">
    <source>
        <dbReference type="SAM" id="MobiDB-lite"/>
    </source>
</evidence>
<reference evidence="2 3" key="1">
    <citation type="journal article" date="2015" name="Genome Biol. Evol.">
        <title>Phylogenomic analyses indicate that early fungi evolved digesting cell walls of algal ancestors of land plants.</title>
        <authorList>
            <person name="Chang Y."/>
            <person name="Wang S."/>
            <person name="Sekimoto S."/>
            <person name="Aerts A.L."/>
            <person name="Choi C."/>
            <person name="Clum A."/>
            <person name="LaButti K.M."/>
            <person name="Lindquist E.A."/>
            <person name="Yee Ngan C."/>
            <person name="Ohm R.A."/>
            <person name="Salamov A.A."/>
            <person name="Grigoriev I.V."/>
            <person name="Spatafora J.W."/>
            <person name="Berbee M.L."/>
        </authorList>
    </citation>
    <scope>NUCLEOTIDE SEQUENCE [LARGE SCALE GENOMIC DNA]</scope>
    <source>
        <strain evidence="2 3">JEL478</strain>
    </source>
</reference>
<dbReference type="Proteomes" id="UP000070544">
    <property type="component" value="Unassembled WGS sequence"/>
</dbReference>
<proteinExistence type="predicted"/>
<feature type="region of interest" description="Disordered" evidence="1">
    <location>
        <begin position="34"/>
        <end position="77"/>
    </location>
</feature>
<dbReference type="EMBL" id="KQ965763">
    <property type="protein sequence ID" value="KXS15322.1"/>
    <property type="molecule type" value="Genomic_DNA"/>
</dbReference>
<sequence>MSRPHLLSRRPLFSSRLVSLLQLPRRDRFRDAPVAKMPSNCGSAEDVRTAAQADGRTIDGAEIDPGSERGQRVRESSCSLLSADHLRSAPILPKASTAVLMQDTPGDSDETLESFDTGAGLSSGLAQLQINHPNIKPKQQMARLRAASETPVCGKALSPCLSLDFGEDQGSEAEVDSK</sequence>